<protein>
    <submittedName>
        <fullName evidence="1">Uncharacterized protein</fullName>
    </submittedName>
</protein>
<keyword evidence="2" id="KW-1185">Reference proteome</keyword>
<sequence length="191" mass="21787">MEFFDLTHKRMDGTYVKDKTELLRKATEMKIEKLRANGSSSDQHALESEAWTFYMGDDRPSRARGCGIGVTRSQAKSFRADLMRMRYEELNRDWSRVELQNLHNKLVEQKHMFDQHVASTIQIITELKSEVQLYRVAFGSQMYSGAFGMFGTNPMAGANDYAYVPTMANTQAPKSASADDRHVSTDIVLLD</sequence>
<reference evidence="1" key="1">
    <citation type="submission" date="2022-04" db="EMBL/GenBank/DDBJ databases">
        <title>Carnegiea gigantea Genome sequencing and assembly v2.</title>
        <authorList>
            <person name="Copetti D."/>
            <person name="Sanderson M.J."/>
            <person name="Burquez A."/>
            <person name="Wojciechowski M.F."/>
        </authorList>
    </citation>
    <scope>NUCLEOTIDE SEQUENCE</scope>
    <source>
        <strain evidence="1">SGP5-SGP5p</strain>
        <tissue evidence="1">Aerial part</tissue>
    </source>
</reference>
<evidence type="ECO:0000313" key="1">
    <source>
        <dbReference type="EMBL" id="KAJ8427164.1"/>
    </source>
</evidence>
<dbReference type="InterPro" id="IPR004252">
    <property type="entry name" value="Probable_transposase_24"/>
</dbReference>
<dbReference type="EMBL" id="JAKOGI010001182">
    <property type="protein sequence ID" value="KAJ8427164.1"/>
    <property type="molecule type" value="Genomic_DNA"/>
</dbReference>
<dbReference type="AlphaFoldDB" id="A0A9Q1GXV2"/>
<organism evidence="1 2">
    <name type="scientific">Carnegiea gigantea</name>
    <dbReference type="NCBI Taxonomy" id="171969"/>
    <lineage>
        <taxon>Eukaryota</taxon>
        <taxon>Viridiplantae</taxon>
        <taxon>Streptophyta</taxon>
        <taxon>Embryophyta</taxon>
        <taxon>Tracheophyta</taxon>
        <taxon>Spermatophyta</taxon>
        <taxon>Magnoliopsida</taxon>
        <taxon>eudicotyledons</taxon>
        <taxon>Gunneridae</taxon>
        <taxon>Pentapetalae</taxon>
        <taxon>Caryophyllales</taxon>
        <taxon>Cactineae</taxon>
        <taxon>Cactaceae</taxon>
        <taxon>Cactoideae</taxon>
        <taxon>Echinocereeae</taxon>
        <taxon>Carnegiea</taxon>
    </lineage>
</organism>
<proteinExistence type="predicted"/>
<accession>A0A9Q1GXV2</accession>
<gene>
    <name evidence="1" type="ORF">Cgig2_018411</name>
</gene>
<name>A0A9Q1GXV2_9CARY</name>
<dbReference type="Proteomes" id="UP001153076">
    <property type="component" value="Unassembled WGS sequence"/>
</dbReference>
<dbReference type="Pfam" id="PF03004">
    <property type="entry name" value="Transposase_24"/>
    <property type="match status" value="1"/>
</dbReference>
<evidence type="ECO:0000313" key="2">
    <source>
        <dbReference type="Proteomes" id="UP001153076"/>
    </source>
</evidence>
<comment type="caution">
    <text evidence="1">The sequence shown here is derived from an EMBL/GenBank/DDBJ whole genome shotgun (WGS) entry which is preliminary data.</text>
</comment>